<dbReference type="EMBL" id="UINC01015398">
    <property type="protein sequence ID" value="SVA64872.1"/>
    <property type="molecule type" value="Genomic_DNA"/>
</dbReference>
<organism evidence="1">
    <name type="scientific">marine metagenome</name>
    <dbReference type="NCBI Taxonomy" id="408172"/>
    <lineage>
        <taxon>unclassified sequences</taxon>
        <taxon>metagenomes</taxon>
        <taxon>ecological metagenomes</taxon>
    </lineage>
</organism>
<proteinExistence type="predicted"/>
<sequence length="28" mass="3202">MMYPKCFAGDGFWLDVVCPQLSSRSLSY</sequence>
<reference evidence="1" key="1">
    <citation type="submission" date="2018-05" db="EMBL/GenBank/DDBJ databases">
        <authorList>
            <person name="Lanie J.A."/>
            <person name="Ng W.-L."/>
            <person name="Kazmierczak K.M."/>
            <person name="Andrzejewski T.M."/>
            <person name="Davidsen T.M."/>
            <person name="Wayne K.J."/>
            <person name="Tettelin H."/>
            <person name="Glass J.I."/>
            <person name="Rusch D."/>
            <person name="Podicherti R."/>
            <person name="Tsui H.-C.T."/>
            <person name="Winkler M.E."/>
        </authorList>
    </citation>
    <scope>NUCLEOTIDE SEQUENCE</scope>
</reference>
<accession>A0A381XK45</accession>
<protein>
    <submittedName>
        <fullName evidence="1">Uncharacterized protein</fullName>
    </submittedName>
</protein>
<gene>
    <name evidence="1" type="ORF">METZ01_LOCUS117726</name>
</gene>
<dbReference type="AlphaFoldDB" id="A0A381XK45"/>
<name>A0A381XK45_9ZZZZ</name>
<evidence type="ECO:0000313" key="1">
    <source>
        <dbReference type="EMBL" id="SVA64872.1"/>
    </source>
</evidence>